<evidence type="ECO:0000313" key="1">
    <source>
        <dbReference type="EMBL" id="THC94979.1"/>
    </source>
</evidence>
<protein>
    <submittedName>
        <fullName evidence="1">Uncharacterized protein</fullName>
    </submittedName>
</protein>
<gene>
    <name evidence="1" type="ORF">EYZ11_005532</name>
</gene>
<dbReference type="AlphaFoldDB" id="A0A4S3JHQ2"/>
<dbReference type="VEuPathDB" id="FungiDB:EYZ11_005532"/>
<accession>A0A4S3JHQ2</accession>
<reference evidence="1 2" key="1">
    <citation type="submission" date="2019-03" db="EMBL/GenBank/DDBJ databases">
        <title>The genome sequence of a newly discovered highly antifungal drug resistant Aspergillus species, Aspergillus tanneri NIH 1004.</title>
        <authorList>
            <person name="Mounaud S."/>
            <person name="Singh I."/>
            <person name="Joardar V."/>
            <person name="Pakala S."/>
            <person name="Pakala S."/>
            <person name="Venepally P."/>
            <person name="Hoover J."/>
            <person name="Nierman W."/>
            <person name="Chung J."/>
            <person name="Losada L."/>
        </authorList>
    </citation>
    <scope>NUCLEOTIDE SEQUENCE [LARGE SCALE GENOMIC DNA]</scope>
    <source>
        <strain evidence="1 2">NIH1004</strain>
    </source>
</reference>
<keyword evidence="2" id="KW-1185">Reference proteome</keyword>
<organism evidence="1 2">
    <name type="scientific">Aspergillus tanneri</name>
    <dbReference type="NCBI Taxonomy" id="1220188"/>
    <lineage>
        <taxon>Eukaryota</taxon>
        <taxon>Fungi</taxon>
        <taxon>Dikarya</taxon>
        <taxon>Ascomycota</taxon>
        <taxon>Pezizomycotina</taxon>
        <taxon>Eurotiomycetes</taxon>
        <taxon>Eurotiomycetidae</taxon>
        <taxon>Eurotiales</taxon>
        <taxon>Aspergillaceae</taxon>
        <taxon>Aspergillus</taxon>
        <taxon>Aspergillus subgen. Circumdati</taxon>
    </lineage>
</organism>
<sequence length="35" mass="3953">MSTCIDEFLKNLKALIIEEGLGVRQSELQRDVMGD</sequence>
<dbReference type="EMBL" id="SOSA01000179">
    <property type="protein sequence ID" value="THC94979.1"/>
    <property type="molecule type" value="Genomic_DNA"/>
</dbReference>
<dbReference type="Proteomes" id="UP000308092">
    <property type="component" value="Unassembled WGS sequence"/>
</dbReference>
<evidence type="ECO:0000313" key="2">
    <source>
        <dbReference type="Proteomes" id="UP000308092"/>
    </source>
</evidence>
<comment type="caution">
    <text evidence="1">The sequence shown here is derived from an EMBL/GenBank/DDBJ whole genome shotgun (WGS) entry which is preliminary data.</text>
</comment>
<name>A0A4S3JHQ2_9EURO</name>
<proteinExistence type="predicted"/>